<comment type="similarity">
    <text evidence="3">Belongs to the peptidase M50B family.</text>
</comment>
<feature type="transmembrane region" description="Helical" evidence="13">
    <location>
        <begin position="177"/>
        <end position="203"/>
    </location>
</feature>
<dbReference type="EMBL" id="JBEVCJ010000043">
    <property type="protein sequence ID" value="MET1257281.1"/>
    <property type="molecule type" value="Genomic_DNA"/>
</dbReference>
<evidence type="ECO:0000256" key="9">
    <source>
        <dbReference type="ARBA" id="ARBA00022833"/>
    </source>
</evidence>
<dbReference type="Pfam" id="PF02163">
    <property type="entry name" value="Peptidase_M50"/>
    <property type="match status" value="2"/>
</dbReference>
<evidence type="ECO:0000256" key="2">
    <source>
        <dbReference type="ARBA" id="ARBA00004651"/>
    </source>
</evidence>
<comment type="caution">
    <text evidence="15">The sequence shown here is derived from an EMBL/GenBank/DDBJ whole genome shotgun (WGS) entry which is preliminary data.</text>
</comment>
<reference evidence="15 16" key="1">
    <citation type="submission" date="2024-06" db="EMBL/GenBank/DDBJ databases">
        <authorList>
            <person name="Li F."/>
        </authorList>
    </citation>
    <scope>NUCLEOTIDE SEQUENCE [LARGE SCALE GENOMIC DNA]</scope>
    <source>
        <strain evidence="15 16">GXAS 311</strain>
    </source>
</reference>
<evidence type="ECO:0000256" key="3">
    <source>
        <dbReference type="ARBA" id="ARBA00007931"/>
    </source>
</evidence>
<keyword evidence="10 13" id="KW-1133">Transmembrane helix</keyword>
<dbReference type="CDD" id="cd06158">
    <property type="entry name" value="S2P-M50_like_1"/>
    <property type="match status" value="1"/>
</dbReference>
<keyword evidence="5 15" id="KW-0645">Protease</keyword>
<evidence type="ECO:0000256" key="7">
    <source>
        <dbReference type="ARBA" id="ARBA00022723"/>
    </source>
</evidence>
<keyword evidence="9" id="KW-0862">Zinc</keyword>
<organism evidence="15 16">
    <name type="scientific">Aliikangiella maris</name>
    <dbReference type="NCBI Taxonomy" id="3162458"/>
    <lineage>
        <taxon>Bacteria</taxon>
        <taxon>Pseudomonadati</taxon>
        <taxon>Pseudomonadota</taxon>
        <taxon>Gammaproteobacteria</taxon>
        <taxon>Oceanospirillales</taxon>
        <taxon>Pleioneaceae</taxon>
        <taxon>Aliikangiella</taxon>
    </lineage>
</organism>
<evidence type="ECO:0000256" key="6">
    <source>
        <dbReference type="ARBA" id="ARBA00022692"/>
    </source>
</evidence>
<proteinExistence type="inferred from homology"/>
<dbReference type="PANTHER" id="PTHR35864">
    <property type="entry name" value="ZINC METALLOPROTEASE MJ0611-RELATED"/>
    <property type="match status" value="1"/>
</dbReference>
<accession>A0ABV2BZB3</accession>
<evidence type="ECO:0000256" key="13">
    <source>
        <dbReference type="SAM" id="Phobius"/>
    </source>
</evidence>
<evidence type="ECO:0000256" key="12">
    <source>
        <dbReference type="ARBA" id="ARBA00023136"/>
    </source>
</evidence>
<evidence type="ECO:0000256" key="5">
    <source>
        <dbReference type="ARBA" id="ARBA00022670"/>
    </source>
</evidence>
<dbReference type="InterPro" id="IPR044537">
    <property type="entry name" value="Rip2-like"/>
</dbReference>
<keyword evidence="11" id="KW-0482">Metalloprotease</keyword>
<evidence type="ECO:0000313" key="16">
    <source>
        <dbReference type="Proteomes" id="UP001548189"/>
    </source>
</evidence>
<evidence type="ECO:0000313" key="15">
    <source>
        <dbReference type="EMBL" id="MET1257281.1"/>
    </source>
</evidence>
<keyword evidence="12 13" id="KW-0472">Membrane</keyword>
<evidence type="ECO:0000256" key="10">
    <source>
        <dbReference type="ARBA" id="ARBA00022989"/>
    </source>
</evidence>
<name>A0ABV2BZB3_9GAMM</name>
<gene>
    <name evidence="15" type="ORF">ABVT43_19225</name>
</gene>
<comment type="subcellular location">
    <subcellularLocation>
        <location evidence="2">Cell membrane</location>
        <topology evidence="2">Multi-pass membrane protein</topology>
    </subcellularLocation>
</comment>
<dbReference type="InterPro" id="IPR052348">
    <property type="entry name" value="Metallopeptidase_M50B"/>
</dbReference>
<dbReference type="Proteomes" id="UP001548189">
    <property type="component" value="Unassembled WGS sequence"/>
</dbReference>
<dbReference type="GO" id="GO:0008233">
    <property type="term" value="F:peptidase activity"/>
    <property type="evidence" value="ECO:0007669"/>
    <property type="project" value="UniProtKB-KW"/>
</dbReference>
<keyword evidence="16" id="KW-1185">Reference proteome</keyword>
<evidence type="ECO:0000256" key="8">
    <source>
        <dbReference type="ARBA" id="ARBA00022801"/>
    </source>
</evidence>
<dbReference type="InterPro" id="IPR008915">
    <property type="entry name" value="Peptidase_M50"/>
</dbReference>
<dbReference type="GO" id="GO:0006508">
    <property type="term" value="P:proteolysis"/>
    <property type="evidence" value="ECO:0007669"/>
    <property type="project" value="UniProtKB-KW"/>
</dbReference>
<keyword evidence="8" id="KW-0378">Hydrolase</keyword>
<protein>
    <submittedName>
        <fullName evidence="15">Site-2 protease family protein</fullName>
    </submittedName>
</protein>
<comment type="cofactor">
    <cofactor evidence="1">
        <name>Zn(2+)</name>
        <dbReference type="ChEBI" id="CHEBI:29105"/>
    </cofactor>
</comment>
<dbReference type="RefSeq" id="WP_353897865.1">
    <property type="nucleotide sequence ID" value="NZ_JBEVCJ010000043.1"/>
</dbReference>
<dbReference type="PANTHER" id="PTHR35864:SF1">
    <property type="entry name" value="ZINC METALLOPROTEASE YWHC-RELATED"/>
    <property type="match status" value="1"/>
</dbReference>
<feature type="domain" description="Peptidase M50" evidence="14">
    <location>
        <begin position="16"/>
        <end position="114"/>
    </location>
</feature>
<evidence type="ECO:0000256" key="11">
    <source>
        <dbReference type="ARBA" id="ARBA00023049"/>
    </source>
</evidence>
<feature type="domain" description="Peptidase M50" evidence="14">
    <location>
        <begin position="126"/>
        <end position="183"/>
    </location>
</feature>
<evidence type="ECO:0000259" key="14">
    <source>
        <dbReference type="Pfam" id="PF02163"/>
    </source>
</evidence>
<keyword evidence="4" id="KW-1003">Cell membrane</keyword>
<keyword evidence="7" id="KW-0479">Metal-binding</keyword>
<feature type="transmembrane region" description="Helical" evidence="13">
    <location>
        <begin position="133"/>
        <end position="157"/>
    </location>
</feature>
<feature type="transmembrane region" description="Helical" evidence="13">
    <location>
        <begin position="54"/>
        <end position="73"/>
    </location>
</feature>
<feature type="transmembrane region" description="Helical" evidence="13">
    <location>
        <begin position="88"/>
        <end position="112"/>
    </location>
</feature>
<feature type="transmembrane region" description="Helical" evidence="13">
    <location>
        <begin position="12"/>
        <end position="33"/>
    </location>
</feature>
<evidence type="ECO:0000256" key="4">
    <source>
        <dbReference type="ARBA" id="ARBA00022475"/>
    </source>
</evidence>
<evidence type="ECO:0000256" key="1">
    <source>
        <dbReference type="ARBA" id="ARBA00001947"/>
    </source>
</evidence>
<keyword evidence="6 13" id="KW-0812">Transmembrane</keyword>
<sequence>MLSLLFQGQIEIFIMLLIAIVMSLSFHEFGHAWTAKKFGDDTAEKMGRLTLNPVAHVDPLGLLMVATIGFGYAKPVPTDPRNFNSPQASLWISAAGPGMNLILAIISINLFAFGQIYQVEFLTSPGPSLFLEYLCYINLLLMLFNLLPIGPLDGHYILPYFLSKNLAHRYIQWNQQYGAFALLSLIALSFLGVPIFSFLISLAQSISRFLILL</sequence>